<evidence type="ECO:0000256" key="6">
    <source>
        <dbReference type="SAM" id="Phobius"/>
    </source>
</evidence>
<evidence type="ECO:0000256" key="3">
    <source>
        <dbReference type="ARBA" id="ARBA00022679"/>
    </source>
</evidence>
<dbReference type="PANTHER" id="PTHR10434">
    <property type="entry name" value="1-ACYL-SN-GLYCEROL-3-PHOSPHATE ACYLTRANSFERASE"/>
    <property type="match status" value="1"/>
</dbReference>
<dbReference type="SMART" id="SM00563">
    <property type="entry name" value="PlsC"/>
    <property type="match status" value="1"/>
</dbReference>
<evidence type="ECO:0000313" key="8">
    <source>
        <dbReference type="EMBL" id="MDT0294427.1"/>
    </source>
</evidence>
<gene>
    <name evidence="8" type="ORF">RLT85_07250</name>
</gene>
<comment type="caution">
    <text evidence="8">The sequence shown here is derived from an EMBL/GenBank/DDBJ whole genome shotgun (WGS) entry which is preliminary data.</text>
</comment>
<keyword evidence="5 8" id="KW-0012">Acyltransferase</keyword>
<organism evidence="8 9">
    <name type="scientific">Mesonia ostreae</name>
    <dbReference type="NCBI Taxonomy" id="861110"/>
    <lineage>
        <taxon>Bacteria</taxon>
        <taxon>Pseudomonadati</taxon>
        <taxon>Bacteroidota</taxon>
        <taxon>Flavobacteriia</taxon>
        <taxon>Flavobacteriales</taxon>
        <taxon>Flavobacteriaceae</taxon>
        <taxon>Mesonia</taxon>
    </lineage>
</organism>
<dbReference type="RefSeq" id="WP_311401363.1">
    <property type="nucleotide sequence ID" value="NZ_JAVRBG010000006.1"/>
</dbReference>
<evidence type="ECO:0000313" key="9">
    <source>
        <dbReference type="Proteomes" id="UP001182991"/>
    </source>
</evidence>
<comment type="pathway">
    <text evidence="1">Lipid metabolism.</text>
</comment>
<keyword evidence="9" id="KW-1185">Reference proteome</keyword>
<dbReference type="Proteomes" id="UP001182991">
    <property type="component" value="Unassembled WGS sequence"/>
</dbReference>
<reference evidence="9" key="1">
    <citation type="submission" date="2023-07" db="EMBL/GenBank/DDBJ databases">
        <title>Isolating and identifying novel microbial strains from the Mariana Trench.</title>
        <authorList>
            <person name="Fu H."/>
        </authorList>
    </citation>
    <scope>NUCLEOTIDE SEQUENCE [LARGE SCALE GENOMIC DNA]</scope>
    <source>
        <strain evidence="9">T-y2</strain>
    </source>
</reference>
<keyword evidence="6" id="KW-1133">Transmembrane helix</keyword>
<sequence>MKTILSYPISVLYYLCFGLVLLIFHPIQWICFNIFGYQTHKKSVDYLNFFLLRCLNVLGTRITFENDQEFEKDVPHIIIANHQSPYDIPPISWYLREIHPKFISKKELGKGIPSISYNLTHGGSILIDRKNPRQSLPEIKKFAQYLIDTNRAAVIFPEGTRTKDKDGAPKPFSPNGLKMLFKFCPDAVVVPVTINNSWQIVKRGQFPLSLGVHLNCKVQPTLKVSDYSTEELIQKVEHIIKKDIKNT</sequence>
<dbReference type="InterPro" id="IPR002123">
    <property type="entry name" value="Plipid/glycerol_acylTrfase"/>
</dbReference>
<proteinExistence type="predicted"/>
<dbReference type="SUPFAM" id="SSF69593">
    <property type="entry name" value="Glycerol-3-phosphate (1)-acyltransferase"/>
    <property type="match status" value="1"/>
</dbReference>
<name>A0ABU2KI91_9FLAO</name>
<protein>
    <submittedName>
        <fullName evidence="8">Lysophospholipid acyltransferase family protein</fullName>
    </submittedName>
</protein>
<keyword evidence="6" id="KW-0812">Transmembrane</keyword>
<feature type="domain" description="Phospholipid/glycerol acyltransferase" evidence="7">
    <location>
        <begin position="76"/>
        <end position="197"/>
    </location>
</feature>
<keyword evidence="3" id="KW-0808">Transferase</keyword>
<dbReference type="EMBL" id="JAVRBG010000006">
    <property type="protein sequence ID" value="MDT0294427.1"/>
    <property type="molecule type" value="Genomic_DNA"/>
</dbReference>
<dbReference type="GO" id="GO:0016746">
    <property type="term" value="F:acyltransferase activity"/>
    <property type="evidence" value="ECO:0007669"/>
    <property type="project" value="UniProtKB-KW"/>
</dbReference>
<dbReference type="Pfam" id="PF01553">
    <property type="entry name" value="Acyltransferase"/>
    <property type="match status" value="1"/>
</dbReference>
<keyword evidence="6" id="KW-0472">Membrane</keyword>
<keyword evidence="2" id="KW-0444">Lipid biosynthesis</keyword>
<dbReference type="PANTHER" id="PTHR10434:SF64">
    <property type="entry name" value="1-ACYL-SN-GLYCEROL-3-PHOSPHATE ACYLTRANSFERASE-RELATED"/>
    <property type="match status" value="1"/>
</dbReference>
<keyword evidence="4" id="KW-0443">Lipid metabolism</keyword>
<evidence type="ECO:0000256" key="4">
    <source>
        <dbReference type="ARBA" id="ARBA00023098"/>
    </source>
</evidence>
<accession>A0ABU2KI91</accession>
<evidence type="ECO:0000259" key="7">
    <source>
        <dbReference type="SMART" id="SM00563"/>
    </source>
</evidence>
<feature type="transmembrane region" description="Helical" evidence="6">
    <location>
        <begin position="12"/>
        <end position="35"/>
    </location>
</feature>
<evidence type="ECO:0000256" key="5">
    <source>
        <dbReference type="ARBA" id="ARBA00023315"/>
    </source>
</evidence>
<dbReference type="CDD" id="cd07989">
    <property type="entry name" value="LPLAT_AGPAT-like"/>
    <property type="match status" value="1"/>
</dbReference>
<evidence type="ECO:0000256" key="1">
    <source>
        <dbReference type="ARBA" id="ARBA00005189"/>
    </source>
</evidence>
<evidence type="ECO:0000256" key="2">
    <source>
        <dbReference type="ARBA" id="ARBA00022516"/>
    </source>
</evidence>